<dbReference type="Pfam" id="PF01844">
    <property type="entry name" value="HNH"/>
    <property type="match status" value="1"/>
</dbReference>
<reference evidence="2" key="1">
    <citation type="submission" date="2019-08" db="EMBL/GenBank/DDBJ databases">
        <authorList>
            <person name="Kucharzyk K."/>
            <person name="Murdoch R.W."/>
            <person name="Higgins S."/>
            <person name="Loffler F."/>
        </authorList>
    </citation>
    <scope>NUCLEOTIDE SEQUENCE</scope>
</reference>
<feature type="domain" description="HNH nuclease" evidence="1">
    <location>
        <begin position="236"/>
        <end position="290"/>
    </location>
</feature>
<protein>
    <recommendedName>
        <fullName evidence="1">HNH nuclease domain-containing protein</fullName>
    </recommendedName>
</protein>
<evidence type="ECO:0000313" key="2">
    <source>
        <dbReference type="EMBL" id="MPM34503.1"/>
    </source>
</evidence>
<accession>A0A644Z714</accession>
<dbReference type="InterPro" id="IPR002711">
    <property type="entry name" value="HNH"/>
</dbReference>
<sequence length="327" mass="38934">MGKRSFWTDYELDLLKANYLKKTKEGLCELLPNRTWKSIRDMANKLGLKRSNNYKDIPINERYKKVDNSTYKKCKSCRRYLPFNLLYFPKDKTCNDGYRNICKECKGENFAISDNCSWTDEQNETFIREYPYHTNNELIQKFFPDKMLIQLQRKADTLNREKGLSLYKTEEVYKKTCKDRMNGEVREKLSRAKEGMYKGNKNPMYGVKRFGELNPNWKGGRRTEKEIFMASDECKKWRKEVFERDNYTCQCCGSRKSNMLEAHHRENYANNPELRLDVSNGITLCKKCHNPNQKGSFHNIYGTINNNGKQLREYIGKYKVKNSYMKM</sequence>
<dbReference type="GO" id="GO:0008270">
    <property type="term" value="F:zinc ion binding"/>
    <property type="evidence" value="ECO:0007669"/>
    <property type="project" value="InterPro"/>
</dbReference>
<organism evidence="2">
    <name type="scientific">bioreactor metagenome</name>
    <dbReference type="NCBI Taxonomy" id="1076179"/>
    <lineage>
        <taxon>unclassified sequences</taxon>
        <taxon>metagenomes</taxon>
        <taxon>ecological metagenomes</taxon>
    </lineage>
</organism>
<comment type="caution">
    <text evidence="2">The sequence shown here is derived from an EMBL/GenBank/DDBJ whole genome shotgun (WGS) entry which is preliminary data.</text>
</comment>
<dbReference type="CDD" id="cd00085">
    <property type="entry name" value="HNHc"/>
    <property type="match status" value="1"/>
</dbReference>
<evidence type="ECO:0000259" key="1">
    <source>
        <dbReference type="SMART" id="SM00507"/>
    </source>
</evidence>
<dbReference type="Gene3D" id="1.10.30.50">
    <property type="match status" value="1"/>
</dbReference>
<name>A0A644Z714_9ZZZZ</name>
<dbReference type="AlphaFoldDB" id="A0A644Z714"/>
<gene>
    <name evidence="2" type="ORF">SDC9_81086</name>
</gene>
<dbReference type="GO" id="GO:0003676">
    <property type="term" value="F:nucleic acid binding"/>
    <property type="evidence" value="ECO:0007669"/>
    <property type="project" value="InterPro"/>
</dbReference>
<dbReference type="SMART" id="SM00507">
    <property type="entry name" value="HNHc"/>
    <property type="match status" value="1"/>
</dbReference>
<dbReference type="GO" id="GO:0004519">
    <property type="term" value="F:endonuclease activity"/>
    <property type="evidence" value="ECO:0007669"/>
    <property type="project" value="InterPro"/>
</dbReference>
<dbReference type="InterPro" id="IPR003615">
    <property type="entry name" value="HNH_nuc"/>
</dbReference>
<dbReference type="EMBL" id="VSSQ01006994">
    <property type="protein sequence ID" value="MPM34503.1"/>
    <property type="molecule type" value="Genomic_DNA"/>
</dbReference>
<proteinExistence type="predicted"/>